<dbReference type="EC" id="2.1.1.319" evidence="1"/>
<dbReference type="InterPro" id="IPR055135">
    <property type="entry name" value="PRMT_dom"/>
</dbReference>
<organism evidence="10 11">
    <name type="scientific">Tetranychus urticae</name>
    <name type="common">Two-spotted spider mite</name>
    <dbReference type="NCBI Taxonomy" id="32264"/>
    <lineage>
        <taxon>Eukaryota</taxon>
        <taxon>Metazoa</taxon>
        <taxon>Ecdysozoa</taxon>
        <taxon>Arthropoda</taxon>
        <taxon>Chelicerata</taxon>
        <taxon>Arachnida</taxon>
        <taxon>Acari</taxon>
        <taxon>Acariformes</taxon>
        <taxon>Trombidiformes</taxon>
        <taxon>Prostigmata</taxon>
        <taxon>Eleutherengona</taxon>
        <taxon>Raphignathae</taxon>
        <taxon>Tetranychoidea</taxon>
        <taxon>Tetranychidae</taxon>
        <taxon>Tetranychus</taxon>
    </lineage>
</organism>
<dbReference type="OrthoDB" id="7848332at2759"/>
<dbReference type="Gene3D" id="2.70.160.11">
    <property type="entry name" value="Hnrnp arginine n-methyltransferase1"/>
    <property type="match status" value="1"/>
</dbReference>
<evidence type="ECO:0000256" key="4">
    <source>
        <dbReference type="ARBA" id="ARBA00022691"/>
    </source>
</evidence>
<dbReference type="eggNOG" id="KOG1499">
    <property type="taxonomic scope" value="Eukaryota"/>
</dbReference>
<dbReference type="GO" id="GO:0042054">
    <property type="term" value="F:histone methyltransferase activity"/>
    <property type="evidence" value="ECO:0007669"/>
    <property type="project" value="TreeGrafter"/>
</dbReference>
<dbReference type="PANTHER" id="PTHR11006:SF122">
    <property type="entry name" value="ARGININE METHYLTRANSFERASE 8"/>
    <property type="match status" value="1"/>
</dbReference>
<dbReference type="InterPro" id="IPR029063">
    <property type="entry name" value="SAM-dependent_MTases_sf"/>
</dbReference>
<reference evidence="11" key="1">
    <citation type="submission" date="2011-08" db="EMBL/GenBank/DDBJ databases">
        <authorList>
            <person name="Rombauts S."/>
        </authorList>
    </citation>
    <scope>NUCLEOTIDE SEQUENCE</scope>
    <source>
        <strain evidence="11">London</strain>
    </source>
</reference>
<dbReference type="Proteomes" id="UP000015104">
    <property type="component" value="Unassembled WGS sequence"/>
</dbReference>
<feature type="compositionally biased region" description="Polar residues" evidence="7">
    <location>
        <begin position="1"/>
        <end position="13"/>
    </location>
</feature>
<evidence type="ECO:0000259" key="9">
    <source>
        <dbReference type="Pfam" id="PF22528"/>
    </source>
</evidence>
<proteinExistence type="predicted"/>
<dbReference type="PANTHER" id="PTHR11006">
    <property type="entry name" value="PROTEIN ARGININE N-METHYLTRANSFERASE"/>
    <property type="match status" value="1"/>
</dbReference>
<dbReference type="KEGG" id="tut:107361226"/>
<name>T1K7E5_TETUR</name>
<dbReference type="InterPro" id="IPR041698">
    <property type="entry name" value="Methyltransf_25"/>
</dbReference>
<sequence>MDSTQTDNANYANGNGEASAENHCDPEGNINENSEQPVCKEPDEMTSKDYYFDSYAHFGIHEEMLKDEVRTVTYKNSMLHNKHLFKGKTVLDIGCGTGILSMFAAKAGAARVIGIECSGIVNLAERVIKDNGFADRITIVKGKVEEVELPDGIEKVDIIISEWMGYCLFYESMLDTVIYARDKWLKSDGLMFPDRATLYITAIEDRQYKEDKINWWEDVYGFNMSCIREVALKEPLVDVVDPKQVVTSYCLLKEVDLYTVKPEDLSFMTPFTLVMKRDDYIQAFVTFFSVQFTKCHKPTGFSTSPDAAYTHWKQTVFYIDQSLTCKKNEQIHGTFSMKPNKNNKRDLDFEILVDFHGQLSVIDEQLYTYKMR</sequence>
<dbReference type="AlphaFoldDB" id="T1K7E5"/>
<gene>
    <name evidence="10" type="primary">107361226</name>
</gene>
<dbReference type="GO" id="GO:0035241">
    <property type="term" value="F:protein-arginine omega-N monomethyltransferase activity"/>
    <property type="evidence" value="ECO:0007669"/>
    <property type="project" value="TreeGrafter"/>
</dbReference>
<dbReference type="PROSITE" id="PS51678">
    <property type="entry name" value="SAM_MT_PRMT"/>
    <property type="match status" value="1"/>
</dbReference>
<keyword evidence="2 6" id="KW-0489">Methyltransferase</keyword>
<feature type="domain" description="Methyltransferase" evidence="8">
    <location>
        <begin position="90"/>
        <end position="189"/>
    </location>
</feature>
<dbReference type="InterPro" id="IPR025799">
    <property type="entry name" value="Arg_MeTrfase"/>
</dbReference>
<dbReference type="FunFam" id="3.40.50.150:FF:000003">
    <property type="entry name" value="Blast:Protein arginine N-methyltransferase 1"/>
    <property type="match status" value="1"/>
</dbReference>
<dbReference type="HOGENOM" id="CLU_017375_1_2_1"/>
<dbReference type="GO" id="GO:0005634">
    <property type="term" value="C:nucleus"/>
    <property type="evidence" value="ECO:0007669"/>
    <property type="project" value="TreeGrafter"/>
</dbReference>
<keyword evidence="3 6" id="KW-0808">Transferase</keyword>
<dbReference type="SUPFAM" id="SSF53335">
    <property type="entry name" value="S-adenosyl-L-methionine-dependent methyltransferases"/>
    <property type="match status" value="1"/>
</dbReference>
<keyword evidence="11" id="KW-1185">Reference proteome</keyword>
<dbReference type="FunFam" id="2.70.160.11:FF:000001">
    <property type="entry name" value="Blast:Protein arginine N-methyltransferase 1"/>
    <property type="match status" value="1"/>
</dbReference>
<evidence type="ECO:0000256" key="3">
    <source>
        <dbReference type="ARBA" id="ARBA00022679"/>
    </source>
</evidence>
<evidence type="ECO:0000313" key="11">
    <source>
        <dbReference type="Proteomes" id="UP000015104"/>
    </source>
</evidence>
<evidence type="ECO:0000256" key="7">
    <source>
        <dbReference type="SAM" id="MobiDB-lite"/>
    </source>
</evidence>
<protein>
    <recommendedName>
        <fullName evidence="1">type I protein arginine methyltransferase</fullName>
        <ecNumber evidence="1">2.1.1.319</ecNumber>
    </recommendedName>
</protein>
<dbReference type="CDD" id="cd02440">
    <property type="entry name" value="AdoMet_MTases"/>
    <property type="match status" value="1"/>
</dbReference>
<dbReference type="GO" id="GO:0035242">
    <property type="term" value="F:protein-arginine omega-N asymmetric methyltransferase activity"/>
    <property type="evidence" value="ECO:0007669"/>
    <property type="project" value="UniProtKB-EC"/>
</dbReference>
<dbReference type="EMBL" id="CAEY01001803">
    <property type="status" value="NOT_ANNOTATED_CDS"/>
    <property type="molecule type" value="Genomic_DNA"/>
</dbReference>
<dbReference type="Pfam" id="PF13649">
    <property type="entry name" value="Methyltransf_25"/>
    <property type="match status" value="1"/>
</dbReference>
<evidence type="ECO:0000259" key="8">
    <source>
        <dbReference type="Pfam" id="PF13649"/>
    </source>
</evidence>
<feature type="region of interest" description="Disordered" evidence="7">
    <location>
        <begin position="1"/>
        <end position="39"/>
    </location>
</feature>
<dbReference type="Gene3D" id="3.40.50.150">
    <property type="entry name" value="Vaccinia Virus protein VP39"/>
    <property type="match status" value="1"/>
</dbReference>
<feature type="domain" description="Protein arginine N-methyltransferase" evidence="9">
    <location>
        <begin position="194"/>
        <end position="356"/>
    </location>
</feature>
<dbReference type="Pfam" id="PF22528">
    <property type="entry name" value="PRMT_C"/>
    <property type="match status" value="1"/>
</dbReference>
<evidence type="ECO:0000256" key="6">
    <source>
        <dbReference type="PROSITE-ProRule" id="PRU01015"/>
    </source>
</evidence>
<evidence type="ECO:0000256" key="5">
    <source>
        <dbReference type="ARBA" id="ARBA00049303"/>
    </source>
</evidence>
<comment type="catalytic activity">
    <reaction evidence="5">
        <text>L-arginyl-[protein] + S-adenosyl-L-methionine = N(omega)-methyl-L-arginyl-[protein] + S-adenosyl-L-homocysteine + H(+)</text>
        <dbReference type="Rhea" id="RHEA:48100"/>
        <dbReference type="Rhea" id="RHEA-COMP:10532"/>
        <dbReference type="Rhea" id="RHEA-COMP:11990"/>
        <dbReference type="ChEBI" id="CHEBI:15378"/>
        <dbReference type="ChEBI" id="CHEBI:29965"/>
        <dbReference type="ChEBI" id="CHEBI:57856"/>
        <dbReference type="ChEBI" id="CHEBI:59789"/>
        <dbReference type="ChEBI" id="CHEBI:65280"/>
    </reaction>
    <physiologicalReaction direction="left-to-right" evidence="5">
        <dbReference type="Rhea" id="RHEA:48101"/>
    </physiologicalReaction>
</comment>
<accession>T1K7E5</accession>
<evidence type="ECO:0000256" key="2">
    <source>
        <dbReference type="ARBA" id="ARBA00022603"/>
    </source>
</evidence>
<reference evidence="10" key="2">
    <citation type="submission" date="2015-06" db="UniProtKB">
        <authorList>
            <consortium name="EnsemblMetazoa"/>
        </authorList>
    </citation>
    <scope>IDENTIFICATION</scope>
</reference>
<evidence type="ECO:0000256" key="1">
    <source>
        <dbReference type="ARBA" id="ARBA00011925"/>
    </source>
</evidence>
<dbReference type="EnsemblMetazoa" id="tetur06g03940.1">
    <property type="protein sequence ID" value="tetur06g03940.1"/>
    <property type="gene ID" value="tetur06g03940"/>
</dbReference>
<keyword evidence="4 6" id="KW-0949">S-adenosyl-L-methionine</keyword>
<dbReference type="GO" id="GO:0032259">
    <property type="term" value="P:methylation"/>
    <property type="evidence" value="ECO:0007669"/>
    <property type="project" value="UniProtKB-KW"/>
</dbReference>
<evidence type="ECO:0000313" key="10">
    <source>
        <dbReference type="EnsemblMetazoa" id="tetur06g03940.1"/>
    </source>
</evidence>
<dbReference type="STRING" id="32264.T1K7E5"/>
<dbReference type="OMA" id="QRNDHIH"/>